<accession>D9XN70</accession>
<dbReference type="Gene3D" id="3.40.50.1820">
    <property type="entry name" value="alpha/beta hydrolase"/>
    <property type="match status" value="1"/>
</dbReference>
<dbReference type="PANTHER" id="PTHR43194:SF2">
    <property type="entry name" value="PEROXISOMAL MEMBRANE PROTEIN LPX1"/>
    <property type="match status" value="1"/>
</dbReference>
<dbReference type="GO" id="GO:0016787">
    <property type="term" value="F:hydrolase activity"/>
    <property type="evidence" value="ECO:0007669"/>
    <property type="project" value="UniProtKB-KW"/>
</dbReference>
<name>D9XN70_9ACTN</name>
<evidence type="ECO:0000259" key="1">
    <source>
        <dbReference type="Pfam" id="PF00561"/>
    </source>
</evidence>
<sequence>MDAGTGGHLQPLLFSGVLGEACAASLPAAEPILAPRLTRLANSISFWLRVLAMTNEQGDVMTEYLTVDDGVIAYEVAGAGPLVVLAHGMGDSRAAYRAVIPRLVAAGHRVAAVDLRGCGESGTDWPDWSRAAVAGDLLALIRHLGGPAVLVGHSFSGGAATIAAAREPSLVSAVVELAPFTRKQSVRLGDLKVKRFRRACCGCSAPACSAASG</sequence>
<dbReference type="Pfam" id="PF00561">
    <property type="entry name" value="Abhydrolase_1"/>
    <property type="match status" value="1"/>
</dbReference>
<dbReference type="eggNOG" id="COG2267">
    <property type="taxonomic scope" value="Bacteria"/>
</dbReference>
<feature type="domain" description="AB hydrolase-1" evidence="1">
    <location>
        <begin position="81"/>
        <end position="181"/>
    </location>
</feature>
<evidence type="ECO:0000313" key="2">
    <source>
        <dbReference type="EMBL" id="EFL37452.1"/>
    </source>
</evidence>
<dbReference type="InterPro" id="IPR000073">
    <property type="entry name" value="AB_hydrolase_1"/>
</dbReference>
<reference evidence="2" key="1">
    <citation type="submission" date="2009-02" db="EMBL/GenBank/DDBJ databases">
        <title>Annotation of Streptomyces griseoflavus strain Tu4000.</title>
        <authorList>
            <consortium name="The Broad Institute Genome Sequencing Platform"/>
            <consortium name="Broad Institute Microbial Sequencing Center"/>
            <person name="Fischbach M."/>
            <person name="Godfrey P."/>
            <person name="Ward D."/>
            <person name="Young S."/>
            <person name="Zeng Q."/>
            <person name="Koehrsen M."/>
            <person name="Alvarado L."/>
            <person name="Berlin A.M."/>
            <person name="Bochicchio J."/>
            <person name="Borenstein D."/>
            <person name="Chapman S.B."/>
            <person name="Chen Z."/>
            <person name="Engels R."/>
            <person name="Freedman E."/>
            <person name="Gellesch M."/>
            <person name="Goldberg J."/>
            <person name="Griggs A."/>
            <person name="Gujja S."/>
            <person name="Heilman E.R."/>
            <person name="Heiman D.I."/>
            <person name="Hepburn T.A."/>
            <person name="Howarth C."/>
            <person name="Jen D."/>
            <person name="Larson L."/>
            <person name="Lewis B."/>
            <person name="Mehta T."/>
            <person name="Park D."/>
            <person name="Pearson M."/>
            <person name="Richards J."/>
            <person name="Roberts A."/>
            <person name="Saif S."/>
            <person name="Shea T.D."/>
            <person name="Shenoy N."/>
            <person name="Sisk P."/>
            <person name="Stolte C."/>
            <person name="Sykes S.N."/>
            <person name="Thomson T."/>
            <person name="Walk T."/>
            <person name="White J."/>
            <person name="Yandava C."/>
            <person name="Straight P."/>
            <person name="Clardy J."/>
            <person name="Hung D."/>
            <person name="Kolter R."/>
            <person name="Mekalanos J."/>
            <person name="Walker S."/>
            <person name="Walsh C.T."/>
            <person name="Wieland-Brown L.C."/>
            <person name="Haas B."/>
            <person name="Nusbaum C."/>
            <person name="Birren B."/>
        </authorList>
    </citation>
    <scope>NUCLEOTIDE SEQUENCE [LARGE SCALE GENOMIC DNA]</scope>
    <source>
        <strain evidence="2">Tu4000</strain>
    </source>
</reference>
<dbReference type="STRING" id="467200.SSRG_00257"/>
<proteinExistence type="predicted"/>
<dbReference type="InterPro" id="IPR029058">
    <property type="entry name" value="AB_hydrolase_fold"/>
</dbReference>
<protein>
    <submittedName>
        <fullName evidence="2">Hydrolase</fullName>
    </submittedName>
</protein>
<dbReference type="HOGENOM" id="CLU_1296899_0_0_11"/>
<keyword evidence="2" id="KW-0378">Hydrolase</keyword>
<dbReference type="SUPFAM" id="SSF53474">
    <property type="entry name" value="alpha/beta-Hydrolases"/>
    <property type="match status" value="1"/>
</dbReference>
<dbReference type="PANTHER" id="PTHR43194">
    <property type="entry name" value="HYDROLASE ALPHA/BETA FOLD FAMILY"/>
    <property type="match status" value="1"/>
</dbReference>
<dbReference type="EMBL" id="GG657758">
    <property type="protein sequence ID" value="EFL37452.1"/>
    <property type="molecule type" value="Genomic_DNA"/>
</dbReference>
<dbReference type="AlphaFoldDB" id="D9XN70"/>
<gene>
    <name evidence="2" type="ORF">SSRG_00257</name>
</gene>
<evidence type="ECO:0000313" key="3">
    <source>
        <dbReference type="Proteomes" id="UP000002968"/>
    </source>
</evidence>
<dbReference type="InterPro" id="IPR050228">
    <property type="entry name" value="Carboxylesterase_BioH"/>
</dbReference>
<feature type="non-terminal residue" evidence="2">
    <location>
        <position position="213"/>
    </location>
</feature>
<dbReference type="Proteomes" id="UP000002968">
    <property type="component" value="Unassembled WGS sequence"/>
</dbReference>
<organism evidence="2 3">
    <name type="scientific">Streptomyces griseoflavus Tu4000</name>
    <dbReference type="NCBI Taxonomy" id="467200"/>
    <lineage>
        <taxon>Bacteria</taxon>
        <taxon>Bacillati</taxon>
        <taxon>Actinomycetota</taxon>
        <taxon>Actinomycetes</taxon>
        <taxon>Kitasatosporales</taxon>
        <taxon>Streptomycetaceae</taxon>
        <taxon>Streptomyces</taxon>
    </lineage>
</organism>
<keyword evidence="3" id="KW-1185">Reference proteome</keyword>